<evidence type="ECO:0000313" key="5">
    <source>
        <dbReference type="Proteomes" id="UP000608154"/>
    </source>
</evidence>
<name>A0A916TW99_9SPHN</name>
<evidence type="ECO:0000313" key="4">
    <source>
        <dbReference type="EMBL" id="GGC12757.1"/>
    </source>
</evidence>
<proteinExistence type="predicted"/>
<dbReference type="InterPro" id="IPR010566">
    <property type="entry name" value="Haemolys_ca-bd"/>
</dbReference>
<dbReference type="SUPFAM" id="SSF51120">
    <property type="entry name" value="beta-Roll"/>
    <property type="match status" value="5"/>
</dbReference>
<dbReference type="InterPro" id="IPR019960">
    <property type="entry name" value="T1SS_VCA0849"/>
</dbReference>
<dbReference type="PRINTS" id="PR00313">
    <property type="entry name" value="CABNDNGRPT"/>
</dbReference>
<reference evidence="4" key="1">
    <citation type="journal article" date="2014" name="Int. J. Syst. Evol. Microbiol.">
        <title>Complete genome sequence of Corynebacterium casei LMG S-19264T (=DSM 44701T), isolated from a smear-ripened cheese.</title>
        <authorList>
            <consortium name="US DOE Joint Genome Institute (JGI-PGF)"/>
            <person name="Walter F."/>
            <person name="Albersmeier A."/>
            <person name="Kalinowski J."/>
            <person name="Ruckert C."/>
        </authorList>
    </citation>
    <scope>NUCLEOTIDE SEQUENCE</scope>
    <source>
        <strain evidence="4">CGMCC 1.15095</strain>
    </source>
</reference>
<comment type="caution">
    <text evidence="4">The sequence shown here is derived from an EMBL/GenBank/DDBJ whole genome shotgun (WGS) entry which is preliminary data.</text>
</comment>
<evidence type="ECO:0000259" key="3">
    <source>
        <dbReference type="Pfam" id="PF06594"/>
    </source>
</evidence>
<dbReference type="Pfam" id="PF00353">
    <property type="entry name" value="HemolysinCabind"/>
    <property type="match status" value="6"/>
</dbReference>
<evidence type="ECO:0000256" key="2">
    <source>
        <dbReference type="ARBA" id="ARBA00022525"/>
    </source>
</evidence>
<dbReference type="InterPro" id="IPR001343">
    <property type="entry name" value="Hemolysn_Ca-bd"/>
</dbReference>
<evidence type="ECO:0000256" key="1">
    <source>
        <dbReference type="ARBA" id="ARBA00004613"/>
    </source>
</evidence>
<dbReference type="NCBIfam" id="TIGR03661">
    <property type="entry name" value="T1SS_VCA0849"/>
    <property type="match status" value="1"/>
</dbReference>
<keyword evidence="2" id="KW-0964">Secreted</keyword>
<dbReference type="PANTHER" id="PTHR38340">
    <property type="entry name" value="S-LAYER PROTEIN"/>
    <property type="match status" value="1"/>
</dbReference>
<dbReference type="InterPro" id="IPR018511">
    <property type="entry name" value="Hemolysin-typ_Ca-bd_CS"/>
</dbReference>
<protein>
    <recommendedName>
        <fullName evidence="3">Haemolysin-type calcium binding-related domain-containing protein</fullName>
    </recommendedName>
</protein>
<dbReference type="Gene3D" id="2.150.10.10">
    <property type="entry name" value="Serralysin-like metalloprotease, C-terminal"/>
    <property type="match status" value="5"/>
</dbReference>
<dbReference type="GO" id="GO:0005509">
    <property type="term" value="F:calcium ion binding"/>
    <property type="evidence" value="ECO:0007669"/>
    <property type="project" value="InterPro"/>
</dbReference>
<dbReference type="Proteomes" id="UP000608154">
    <property type="component" value="Unassembled WGS sequence"/>
</dbReference>
<dbReference type="InterPro" id="IPR011049">
    <property type="entry name" value="Serralysin-like_metalloprot_C"/>
</dbReference>
<sequence>MAFHPDNVEDGVFDSISGILGSYTDADAINAAIYGDLTGLNVESDVETVLQTYTDTNTSFWDELYIAPSGEYVGAAVSDITLGLTEGALVAQKGLTLTITNELKALVAQPVTIKTAVIEYFEGQPVKAYVDKATGLLVRSETVLSETTHIPVGKFLAGMGHAVSAYAIFETFKDTITASYNAALGQEDTFSPLQEYLIAGTAVIVGGAVAGGLVVAGAPAIFVAAGGSLAAGAAAWTADTVIGSLPAVVNAAKVAGKTLQQTLDDAYAEIQDTINDAWNATGTAAQDLLDDAQDLMDGLLDGIGDLLPGIDLPESILPGWLDSPLNLFGGAKNIVSPLIVDLDSDGIELTTFNSTTTTTFFDLDGDGFAQQTAWVSADDGLLARDINANGTIDDVSELFGSPTVDGFAKLSLLDDNSDLIIDSYDDAWADLVVWQDANGDAVSQSTELLSLGSLGIVSIDLAGVAPSTTTISGNAISHTSTFRYSNGSTDAIVDAWFVNDKVNSYYAGDFSFDIGAAFLPTLRGFGQVADLHVTMSLDGTLLGLVEDVATTWSVADWANSTGLDNDLADILYEWADVQDASPSTYGYVLDSRKLAFLEKLFGEPWSTQYAVPSGFNQCAAIHESWLEVFAVYKAAFLLQLGANSLFANAVTYDVFAGDFSGDLTLSETAIDNLIAHASATGVDTEEYWLEVARFLDAVKGLDNLTSQENTWVDDAIYASDNMLTWTGIKDQLDFDPGFTSVSGTGGDDTLYGDGGINLMSGSGGNDTYYASGGDDTITGSSGIDTMYGEAGNDALDGKAGDDVLTGGDGDDTVEGGDGNDTYIYTSGRDWYSEYASGGADVIEMPSGIASGDLVISRQNEDDLVIEVGSLGQIEMYRWFVSANYQIETVVFADTSTLDLTAFTEMDFHGTEEADTLIGESTLDETIYGYGGDDELRGQGGDDTLDGGAGNDELWGYSGNDTYIFSAGFDTIKENSGTDTIIIPSGYAAGDLVFLKSGTDLIIQVVGLGQAFVDNHFGNVNQQIEEIYFSDAQSTIYMSNVSIEQRGGDGNDGLSGVTTGASSDDILNGMAGNDLLQGKLGNDTYVFSEGIDQITEIGGSDTLVFWEGWSPEEIDVYRQQSVGTGWDDLVIADQSGNKLTVESHFDYPSGNGELEFVEFSDSTTWTIAALQIETWGTSGNDSISFSGTTDRVIYGFAGNDTLNGSSGNDYLDGGDGDDTMRGYAGDDLMIYSAGLDTVTDTGGSDVLWITGGVTINDITVSNYGTNEAKIVIDSGVDEIQVNDLRAASTYHIETVKFDDGFYADLPSYNSWLNGTSGNDVVAGGGSAEVLIGFGGDDSIDAGAGDDQAHGGAGADTLTGGDGSDLLHGGIGDDLLYGEDGLDTLFGGSGADTFFFEAASAFNNTDVVSDFSTNDSDVIDIADVLDGYYTAGVDDITDFVQITDDGTDSSLAIDQDGTANGTNFVAVASILGATGLTDEAALVTSGALVVS</sequence>
<dbReference type="PROSITE" id="PS00330">
    <property type="entry name" value="HEMOLYSIN_CALCIUM"/>
    <property type="match status" value="5"/>
</dbReference>
<dbReference type="PANTHER" id="PTHR38340:SF1">
    <property type="entry name" value="S-LAYER PROTEIN"/>
    <property type="match status" value="1"/>
</dbReference>
<gene>
    <name evidence="4" type="ORF">GCM10011494_34490</name>
</gene>
<dbReference type="RefSeq" id="WP_188772805.1">
    <property type="nucleotide sequence ID" value="NZ_BMHK01000034.1"/>
</dbReference>
<feature type="domain" description="Haemolysin-type calcium binding-related" evidence="3">
    <location>
        <begin position="1130"/>
        <end position="1167"/>
    </location>
</feature>
<accession>A0A916TW99</accession>
<dbReference type="InterPro" id="IPR050557">
    <property type="entry name" value="RTX_toxin/Mannuronan_C5-epim"/>
</dbReference>
<keyword evidence="5" id="KW-1185">Reference proteome</keyword>
<dbReference type="GO" id="GO:0005576">
    <property type="term" value="C:extracellular region"/>
    <property type="evidence" value="ECO:0007669"/>
    <property type="project" value="UniProtKB-SubCell"/>
</dbReference>
<dbReference type="EMBL" id="BMHK01000034">
    <property type="protein sequence ID" value="GGC12757.1"/>
    <property type="molecule type" value="Genomic_DNA"/>
</dbReference>
<comment type="subcellular location">
    <subcellularLocation>
        <location evidence="1">Secreted</location>
    </subcellularLocation>
</comment>
<reference evidence="4" key="2">
    <citation type="submission" date="2020-09" db="EMBL/GenBank/DDBJ databases">
        <authorList>
            <person name="Sun Q."/>
            <person name="Zhou Y."/>
        </authorList>
    </citation>
    <scope>NUCLEOTIDE SEQUENCE</scope>
    <source>
        <strain evidence="4">CGMCC 1.15095</strain>
    </source>
</reference>
<organism evidence="4 5">
    <name type="scientific">Novosphingobium endophyticum</name>
    <dbReference type="NCBI Taxonomy" id="1955250"/>
    <lineage>
        <taxon>Bacteria</taxon>
        <taxon>Pseudomonadati</taxon>
        <taxon>Pseudomonadota</taxon>
        <taxon>Alphaproteobacteria</taxon>
        <taxon>Sphingomonadales</taxon>
        <taxon>Sphingomonadaceae</taxon>
        <taxon>Novosphingobium</taxon>
    </lineage>
</organism>
<dbReference type="Pfam" id="PF06594">
    <property type="entry name" value="HCBP_related"/>
    <property type="match status" value="1"/>
</dbReference>